<reference evidence="2 3" key="3">
    <citation type="submission" date="2020-02" db="EMBL/GenBank/DDBJ databases">
        <title>Newly sequenced genome of strain CSTR1 showed variability in Candidatus Kuenenia stuttgartiensis genomes.</title>
        <authorList>
            <person name="Ding C."/>
            <person name="Adrian L."/>
        </authorList>
    </citation>
    <scope>NUCLEOTIDE SEQUENCE [LARGE SCALE GENOMIC DNA]</scope>
    <source>
        <strain evidence="2 3">CSTR1</strain>
    </source>
</reference>
<gene>
    <name evidence="2" type="ORF">KsCSTR_44580</name>
    <name evidence="1" type="ORF">kustc0983</name>
</gene>
<dbReference type="EMBL" id="CP049055">
    <property type="protein sequence ID" value="QII13837.1"/>
    <property type="molecule type" value="Genomic_DNA"/>
</dbReference>
<reference evidence="1" key="1">
    <citation type="journal article" date="2006" name="Nature">
        <title>Deciphering the evolution and metabolism of an anammox bacterium from a community genome.</title>
        <authorList>
            <person name="Strous M."/>
            <person name="Pelletier E."/>
            <person name="Mangenot S."/>
            <person name="Rattei T."/>
            <person name="Lehner A."/>
            <person name="Taylor M.W."/>
            <person name="Horn M."/>
            <person name="Daims H."/>
            <person name="Bartol-Mavel D."/>
            <person name="Wincker P."/>
            <person name="Barbe V."/>
            <person name="Fonknechten N."/>
            <person name="Vallenet D."/>
            <person name="Segurens B."/>
            <person name="Schenowitz-Truong C."/>
            <person name="Medigue C."/>
            <person name="Collingro A."/>
            <person name="Snel B."/>
            <person name="Dutilh B.E."/>
            <person name="OpDenCamp H.J.M."/>
            <person name="vanDerDrift C."/>
            <person name="Cirpus I."/>
            <person name="vanDePas-Schoonen K.T."/>
            <person name="Harhangi H.R."/>
            <person name="vanNiftrik L."/>
            <person name="Schmid M."/>
            <person name="Keltjens J."/>
            <person name="vanDeVossenberg J."/>
            <person name="Kartal B."/>
            <person name="Meier H."/>
            <person name="Frishman D."/>
            <person name="Huynen M.A."/>
            <person name="Mewes H."/>
            <person name="Weissenbach J."/>
            <person name="Jetten M.S.M."/>
            <person name="Wagner M."/>
            <person name="LePaslier D."/>
        </authorList>
    </citation>
    <scope>NUCLEOTIDE SEQUENCE</scope>
</reference>
<protein>
    <submittedName>
        <fullName evidence="1">Uncharacterized protein</fullName>
    </submittedName>
</protein>
<evidence type="ECO:0000313" key="2">
    <source>
        <dbReference type="EMBL" id="QII13837.1"/>
    </source>
</evidence>
<organism evidence="1">
    <name type="scientific">Kuenenia stuttgartiensis</name>
    <dbReference type="NCBI Taxonomy" id="174633"/>
    <lineage>
        <taxon>Bacteria</taxon>
        <taxon>Pseudomonadati</taxon>
        <taxon>Planctomycetota</taxon>
        <taxon>Candidatus Brocadiia</taxon>
        <taxon>Candidatus Brocadiales</taxon>
        <taxon>Candidatus Brocadiaceae</taxon>
        <taxon>Candidatus Kuenenia</taxon>
    </lineage>
</organism>
<evidence type="ECO:0000313" key="1">
    <source>
        <dbReference type="EMBL" id="CAJ71728.1"/>
    </source>
</evidence>
<evidence type="ECO:0000313" key="3">
    <source>
        <dbReference type="Proteomes" id="UP000501926"/>
    </source>
</evidence>
<dbReference type="AlphaFoldDB" id="Q1PWY0"/>
<proteinExistence type="predicted"/>
<reference evidence="1" key="2">
    <citation type="submission" date="2006-01" db="EMBL/GenBank/DDBJ databases">
        <authorList>
            <person name="Genoscope"/>
        </authorList>
    </citation>
    <scope>NUCLEOTIDE SEQUENCE</scope>
</reference>
<name>Q1PWY0_KUEST</name>
<sequence>MKGYRLIKRKYYYPEKYTGCFSSVVLPCIFCCGISGREFSQCLYLSNPEE</sequence>
<dbReference type="Proteomes" id="UP000501926">
    <property type="component" value="Chromosome"/>
</dbReference>
<dbReference type="EMBL" id="CT573073">
    <property type="protein sequence ID" value="CAJ71728.1"/>
    <property type="molecule type" value="Genomic_DNA"/>
</dbReference>
<accession>Q1PWY0</accession>